<sequence>MKIGVDIDDVIYPFMDTAHKLCEEAGITNGRQVDAWHMWESYGCTRKEFMAVMDAATLTGELYDALPIESAQWALKDLADAGHEIHLVTARGFGWNHGRLVRYLTERWVKEWQIPHASLTFAQDKAPVALKLGLEMFIDDRVKNYDELDVAGVNVWLLHAPHNENERHGRRFVMSMIGFADVVDREYERKVAA</sequence>
<accession>A0A4V6N3W2</accession>
<name>A0A4V6N3W2_9ACTN</name>
<dbReference type="InterPro" id="IPR023214">
    <property type="entry name" value="HAD_sf"/>
</dbReference>
<dbReference type="AlphaFoldDB" id="A0A4V6N3W2"/>
<dbReference type="Proteomes" id="UP000292695">
    <property type="component" value="Unassembled WGS sequence"/>
</dbReference>
<keyword evidence="2" id="KW-1185">Reference proteome</keyword>
<evidence type="ECO:0000313" key="2">
    <source>
        <dbReference type="Proteomes" id="UP000292695"/>
    </source>
</evidence>
<organism evidence="1 2">
    <name type="scientific">Kribbella sindirgiensis</name>
    <dbReference type="NCBI Taxonomy" id="1124744"/>
    <lineage>
        <taxon>Bacteria</taxon>
        <taxon>Bacillati</taxon>
        <taxon>Actinomycetota</taxon>
        <taxon>Actinomycetes</taxon>
        <taxon>Propionibacteriales</taxon>
        <taxon>Kribbellaceae</taxon>
        <taxon>Kribbella</taxon>
    </lineage>
</organism>
<evidence type="ECO:0008006" key="3">
    <source>
        <dbReference type="Google" id="ProtNLM"/>
    </source>
</evidence>
<evidence type="ECO:0000313" key="1">
    <source>
        <dbReference type="EMBL" id="TCC19929.1"/>
    </source>
</evidence>
<dbReference type="InterPro" id="IPR036412">
    <property type="entry name" value="HAD-like_sf"/>
</dbReference>
<dbReference type="OrthoDB" id="7918484at2"/>
<proteinExistence type="predicted"/>
<comment type="caution">
    <text evidence="1">The sequence shown here is derived from an EMBL/GenBank/DDBJ whole genome shotgun (WGS) entry which is preliminary data.</text>
</comment>
<dbReference type="EMBL" id="SJKA01000022">
    <property type="protein sequence ID" value="TCC19929.1"/>
    <property type="molecule type" value="Genomic_DNA"/>
</dbReference>
<dbReference type="Gene3D" id="3.40.50.1000">
    <property type="entry name" value="HAD superfamily/HAD-like"/>
    <property type="match status" value="1"/>
</dbReference>
<dbReference type="SUPFAM" id="SSF56784">
    <property type="entry name" value="HAD-like"/>
    <property type="match status" value="1"/>
</dbReference>
<protein>
    <recommendedName>
        <fullName evidence="3">5'-nucleotidase</fullName>
    </recommendedName>
</protein>
<dbReference type="RefSeq" id="WP_131295846.1">
    <property type="nucleotide sequence ID" value="NZ_SJKA01000022.1"/>
</dbReference>
<gene>
    <name evidence="1" type="ORF">E0H50_37495</name>
</gene>
<reference evidence="1 2" key="1">
    <citation type="submission" date="2019-02" db="EMBL/GenBank/DDBJ databases">
        <title>Kribbella capetownensis sp. nov. and Kribbella speibonae sp. nov., isolated from soil.</title>
        <authorList>
            <person name="Curtis S.M."/>
            <person name="Norton I."/>
            <person name="Everest G.J."/>
            <person name="Meyers P.R."/>
        </authorList>
    </citation>
    <scope>NUCLEOTIDE SEQUENCE [LARGE SCALE GENOMIC DNA]</scope>
    <source>
        <strain evidence="1 2">DSM 27082</strain>
    </source>
</reference>